<dbReference type="InterPro" id="IPR021634">
    <property type="entry name" value="DUF3240"/>
</dbReference>
<evidence type="ECO:0000313" key="1">
    <source>
        <dbReference type="EMBL" id="RDU73464.1"/>
    </source>
</evidence>
<protein>
    <submittedName>
        <fullName evidence="1">DUF3240 domain-containing protein</fullName>
    </submittedName>
</protein>
<reference evidence="1 2" key="1">
    <citation type="submission" date="2018-04" db="EMBL/GenBank/DDBJ databases">
        <title>Novel Campyloabacter and Helicobacter Species and Strains.</title>
        <authorList>
            <person name="Mannion A.J."/>
            <person name="Shen Z."/>
            <person name="Fox J.G."/>
        </authorList>
    </citation>
    <scope>NUCLEOTIDE SEQUENCE [LARGE SCALE GENOMIC DNA]</scope>
    <source>
        <strain evidence="1 2">MIT 97-5075</strain>
    </source>
</reference>
<dbReference type="OrthoDB" id="5327691at2"/>
<keyword evidence="2" id="KW-1185">Reference proteome</keyword>
<organism evidence="1 2">
    <name type="scientific">Helicobacter aurati</name>
    <dbReference type="NCBI Taxonomy" id="137778"/>
    <lineage>
        <taxon>Bacteria</taxon>
        <taxon>Pseudomonadati</taxon>
        <taxon>Campylobacterota</taxon>
        <taxon>Epsilonproteobacteria</taxon>
        <taxon>Campylobacterales</taxon>
        <taxon>Helicobacteraceae</taxon>
        <taxon>Helicobacter</taxon>
    </lineage>
</organism>
<evidence type="ECO:0000313" key="2">
    <source>
        <dbReference type="Proteomes" id="UP000256424"/>
    </source>
</evidence>
<dbReference type="RefSeq" id="WP_104763656.1">
    <property type="nucleotide sequence ID" value="NZ_FZPM01000027.1"/>
</dbReference>
<sequence length="93" mass="10573">MLVLDICIHYEIKDNVIDFLLQNGYSDFFFIEAKKYVTKNMLLSNTERVTGRQECALITIYLERTAANGLAGLLKETFTGIEVFAIECQTIVS</sequence>
<dbReference type="Pfam" id="PF11582">
    <property type="entry name" value="DUF3240"/>
    <property type="match status" value="1"/>
</dbReference>
<dbReference type="InterPro" id="IPR015867">
    <property type="entry name" value="N-reg_PII/ATP_PRibTrfase_C"/>
</dbReference>
<proteinExistence type="predicted"/>
<comment type="caution">
    <text evidence="1">The sequence shown here is derived from an EMBL/GenBank/DDBJ whole genome shotgun (WGS) entry which is preliminary data.</text>
</comment>
<accession>A0A3D8J9C1</accession>
<gene>
    <name evidence="1" type="ORF">CQA66_02040</name>
</gene>
<dbReference type="AlphaFoldDB" id="A0A3D8J9C1"/>
<dbReference type="Proteomes" id="UP000256424">
    <property type="component" value="Unassembled WGS sequence"/>
</dbReference>
<dbReference type="Gene3D" id="3.30.70.120">
    <property type="match status" value="1"/>
</dbReference>
<name>A0A3D8J9C1_9HELI</name>
<dbReference type="EMBL" id="NXLW01000002">
    <property type="protein sequence ID" value="RDU73464.1"/>
    <property type="molecule type" value="Genomic_DNA"/>
</dbReference>